<proteinExistence type="predicted"/>
<gene>
    <name evidence="1" type="ORF">AXE65_12345</name>
</gene>
<dbReference type="Pfam" id="PF16459">
    <property type="entry name" value="Phage_TAC_13"/>
    <property type="match status" value="1"/>
</dbReference>
<evidence type="ECO:0008006" key="3">
    <source>
        <dbReference type="Google" id="ProtNLM"/>
    </source>
</evidence>
<organism evidence="1 2">
    <name type="scientific">Ventosimonas gracilis</name>
    <dbReference type="NCBI Taxonomy" id="1680762"/>
    <lineage>
        <taxon>Bacteria</taxon>
        <taxon>Pseudomonadati</taxon>
        <taxon>Pseudomonadota</taxon>
        <taxon>Gammaproteobacteria</taxon>
        <taxon>Pseudomonadales</taxon>
        <taxon>Ventosimonadaceae</taxon>
        <taxon>Ventosimonas</taxon>
    </lineage>
</organism>
<dbReference type="Proteomes" id="UP000072660">
    <property type="component" value="Unassembled WGS sequence"/>
</dbReference>
<evidence type="ECO:0000313" key="1">
    <source>
        <dbReference type="EMBL" id="KXU38709.1"/>
    </source>
</evidence>
<dbReference type="RefSeq" id="WP_068388683.1">
    <property type="nucleotide sequence ID" value="NZ_LSZO01000089.1"/>
</dbReference>
<dbReference type="EMBL" id="LSZO01000089">
    <property type="protein sequence ID" value="KXU38709.1"/>
    <property type="molecule type" value="Genomic_DNA"/>
</dbReference>
<reference evidence="1 2" key="1">
    <citation type="submission" date="2016-02" db="EMBL/GenBank/DDBJ databases">
        <authorList>
            <person name="Wen L."/>
            <person name="He K."/>
            <person name="Yang H."/>
        </authorList>
    </citation>
    <scope>NUCLEOTIDE SEQUENCE [LARGE SCALE GENOMIC DNA]</scope>
    <source>
        <strain evidence="1 2">CV58</strain>
    </source>
</reference>
<dbReference type="InterPro" id="IPR024410">
    <property type="entry name" value="Phage_TAC_12"/>
</dbReference>
<evidence type="ECO:0000313" key="2">
    <source>
        <dbReference type="Proteomes" id="UP000072660"/>
    </source>
</evidence>
<accession>A0A139SVV1</accession>
<keyword evidence="2" id="KW-1185">Reference proteome</keyword>
<name>A0A139SVV1_9GAMM</name>
<sequence length="111" mass="11821">MGTLFDIPAALAPAPVKKAIEWEQGGQTHKTEVYIRPLSWQAVYNSMSEQEGAPFSDKAAQRLAESLCDQNGQPLYSANDLTGKSGKPLLCTALITALLNAISDVNSAGKT</sequence>
<protein>
    <recommendedName>
        <fullName evidence="3">Phage tail protein</fullName>
    </recommendedName>
</protein>
<dbReference type="AlphaFoldDB" id="A0A139SVV1"/>
<comment type="caution">
    <text evidence="1">The sequence shown here is derived from an EMBL/GenBank/DDBJ whole genome shotgun (WGS) entry which is preliminary data.</text>
</comment>